<keyword evidence="16" id="KW-1185">Reference proteome</keyword>
<evidence type="ECO:0000256" key="4">
    <source>
        <dbReference type="ARBA" id="ARBA00022714"/>
    </source>
</evidence>
<dbReference type="GO" id="GO:0050660">
    <property type="term" value="F:flavin adenine dinucleotide binding"/>
    <property type="evidence" value="ECO:0007669"/>
    <property type="project" value="InterPro"/>
</dbReference>
<dbReference type="CDD" id="cd06218">
    <property type="entry name" value="DHOD_e_trans"/>
    <property type="match status" value="1"/>
</dbReference>
<evidence type="ECO:0000256" key="13">
    <source>
        <dbReference type="PIRSR" id="PIRSR006816-2"/>
    </source>
</evidence>
<keyword evidence="4 11" id="KW-0001">2Fe-2S</keyword>
<keyword evidence="7 11" id="KW-0665">Pyrimidine biosynthesis</keyword>
<comment type="caution">
    <text evidence="11">Lacks conserved residue(s) required for the propagation of feature annotation.</text>
</comment>
<comment type="cofactor">
    <cofactor evidence="11">
        <name>[2Fe-2S] cluster</name>
        <dbReference type="ChEBI" id="CHEBI:190135"/>
    </cofactor>
    <text evidence="11">Binds 1 [2Fe-2S] cluster per subunit.</text>
</comment>
<feature type="domain" description="FAD-binding FR-type" evidence="14">
    <location>
        <begin position="3"/>
        <end position="102"/>
    </location>
</feature>
<evidence type="ECO:0000256" key="2">
    <source>
        <dbReference type="ARBA" id="ARBA00022448"/>
    </source>
</evidence>
<evidence type="ECO:0000256" key="6">
    <source>
        <dbReference type="ARBA" id="ARBA00022827"/>
    </source>
</evidence>
<dbReference type="Gene3D" id="2.10.240.10">
    <property type="entry name" value="Dihydroorotate dehydrogenase, electron transfer subunit"/>
    <property type="match status" value="1"/>
</dbReference>
<gene>
    <name evidence="11" type="primary">pyrK</name>
    <name evidence="15" type="ORF">OLX77_05820</name>
</gene>
<comment type="similarity">
    <text evidence="1 11">Belongs to the PyrK family.</text>
</comment>
<dbReference type="EMBL" id="JAPHEH010000001">
    <property type="protein sequence ID" value="MDG4475677.1"/>
    <property type="molecule type" value="Genomic_DNA"/>
</dbReference>
<dbReference type="InterPro" id="IPR037117">
    <property type="entry name" value="Dihydroorotate_DH_ele_sf"/>
</dbReference>
<evidence type="ECO:0000256" key="5">
    <source>
        <dbReference type="ARBA" id="ARBA00022723"/>
    </source>
</evidence>
<dbReference type="GO" id="GO:0051537">
    <property type="term" value="F:2 iron, 2 sulfur cluster binding"/>
    <property type="evidence" value="ECO:0007669"/>
    <property type="project" value="UniProtKB-KW"/>
</dbReference>
<evidence type="ECO:0000256" key="7">
    <source>
        <dbReference type="ARBA" id="ARBA00022975"/>
    </source>
</evidence>
<comment type="function">
    <text evidence="11">Responsible for channeling the electrons from the oxidation of dihydroorotate from the FMN redox center in the PyrD type B subunit to the ultimate electron acceptor NAD(+).</text>
</comment>
<keyword evidence="9 11" id="KW-0408">Iron</keyword>
<dbReference type="InterPro" id="IPR017938">
    <property type="entry name" value="Riboflavin_synthase-like_b-brl"/>
</dbReference>
<evidence type="ECO:0000256" key="10">
    <source>
        <dbReference type="ARBA" id="ARBA00023014"/>
    </source>
</evidence>
<dbReference type="InterPro" id="IPR050353">
    <property type="entry name" value="PyrK_electron_transfer"/>
</dbReference>
<keyword evidence="2 11" id="KW-0813">Transport</keyword>
<dbReference type="Gene3D" id="3.40.50.80">
    <property type="entry name" value="Nucleotide-binding domain of ferredoxin-NADP reductase (FNR) module"/>
    <property type="match status" value="1"/>
</dbReference>
<feature type="binding site" evidence="11 12">
    <location>
        <begin position="54"/>
        <end position="57"/>
    </location>
    <ligand>
        <name>FAD</name>
        <dbReference type="ChEBI" id="CHEBI:57692"/>
    </ligand>
</feature>
<sequence length="264" mass="28695">MNQFEEQAEIVRQEQLTPEIFRLSLKAPEIASQARPGQFVMVQTASCYDPLLRRPLSIHQTIGNELVQLLYKVVGKGTRMLAALTPGQRLKLTGPLGHGFDFSDQQALCLVGGGMGIAPLYFLAKEILRTANPPKCVVLLGARTAAEFGPLPRDFMDIGVTQTHLATDDGSLGHQGFVAELLLQHLAPGNQWSVCTCGPHPMMKAVVKACRQQEWQCQVSLETMMACGISACLGCAIPRADLSGPYLHVCKDGPVFNANEVAWL</sequence>
<keyword evidence="3 11" id="KW-0285">Flavoprotein</keyword>
<dbReference type="Gene3D" id="2.40.30.10">
    <property type="entry name" value="Translation factors"/>
    <property type="match status" value="1"/>
</dbReference>
<organism evidence="15 16">
    <name type="scientific">Thiovibrio frasassiensis</name>
    <dbReference type="NCBI Taxonomy" id="2984131"/>
    <lineage>
        <taxon>Bacteria</taxon>
        <taxon>Pseudomonadati</taxon>
        <taxon>Thermodesulfobacteriota</taxon>
        <taxon>Desulfobulbia</taxon>
        <taxon>Desulfobulbales</taxon>
        <taxon>Thiovibrionaceae</taxon>
        <taxon>Thiovibrio</taxon>
    </lineage>
</organism>
<keyword evidence="5 11" id="KW-0479">Metal-binding</keyword>
<dbReference type="Pfam" id="PF10418">
    <property type="entry name" value="DHODB_Fe-S_bind"/>
    <property type="match status" value="1"/>
</dbReference>
<feature type="binding site" evidence="11 13">
    <location>
        <position position="232"/>
    </location>
    <ligand>
        <name>[2Fe-2S] cluster</name>
        <dbReference type="ChEBI" id="CHEBI:190135"/>
    </ligand>
</feature>
<dbReference type="InterPro" id="IPR039261">
    <property type="entry name" value="FNR_nucleotide-bd"/>
</dbReference>
<dbReference type="InterPro" id="IPR017927">
    <property type="entry name" value="FAD-bd_FR_type"/>
</dbReference>
<evidence type="ECO:0000313" key="15">
    <source>
        <dbReference type="EMBL" id="MDG4475677.1"/>
    </source>
</evidence>
<feature type="binding site" evidence="11 13">
    <location>
        <position position="227"/>
    </location>
    <ligand>
        <name>[2Fe-2S] cluster</name>
        <dbReference type="ChEBI" id="CHEBI:190135"/>
    </ligand>
</feature>
<dbReference type="PIRSF" id="PIRSF006816">
    <property type="entry name" value="Cyc3_hyd_g"/>
    <property type="match status" value="1"/>
</dbReference>
<feature type="binding site" evidence="11 13">
    <location>
        <position position="250"/>
    </location>
    <ligand>
        <name>[2Fe-2S] cluster</name>
        <dbReference type="ChEBI" id="CHEBI:190135"/>
    </ligand>
</feature>
<comment type="pathway">
    <text evidence="11">Pyrimidine metabolism; UMP biosynthesis via de novo pathway; orotate from (S)-dihydroorotate (NAD(+) route): step 1/1.</text>
</comment>
<dbReference type="GO" id="GO:0046872">
    <property type="term" value="F:metal ion binding"/>
    <property type="evidence" value="ECO:0007669"/>
    <property type="project" value="UniProtKB-KW"/>
</dbReference>
<evidence type="ECO:0000256" key="12">
    <source>
        <dbReference type="PIRSR" id="PIRSR006816-1"/>
    </source>
</evidence>
<comment type="subunit">
    <text evidence="11">Heterotetramer of 2 PyrK and 2 PyrD type B subunits.</text>
</comment>
<evidence type="ECO:0000256" key="1">
    <source>
        <dbReference type="ARBA" id="ARBA00006422"/>
    </source>
</evidence>
<dbReference type="InterPro" id="IPR019480">
    <property type="entry name" value="Dihydroorotate_DH_Fe-S-bd"/>
</dbReference>
<keyword evidence="8 11" id="KW-0249">Electron transport</keyword>
<reference evidence="15" key="1">
    <citation type="journal article" date="2022" name="bioRxiv">
        <title>Thiovibrio frasassiensisgen. nov., sp. nov., an autotrophic, elemental sulfur disproportionating bacterium isolated from sulfidic karst sediment, and proposal of Thiovibrionaceae fam. nov.</title>
        <authorList>
            <person name="Aronson H."/>
            <person name="Thomas C."/>
            <person name="Bhattacharyya M."/>
            <person name="Eckstein S."/>
            <person name="Jensen S."/>
            <person name="Barco R."/>
            <person name="Macalady J."/>
            <person name="Amend J."/>
        </authorList>
    </citation>
    <scope>NUCLEOTIDE SEQUENCE</scope>
    <source>
        <strain evidence="15">RS19-109</strain>
    </source>
</reference>
<dbReference type="SUPFAM" id="SSF52343">
    <property type="entry name" value="Ferredoxin reductase-like, C-terminal NADP-linked domain"/>
    <property type="match status" value="1"/>
</dbReference>
<feature type="binding site" evidence="11 12">
    <location>
        <begin position="77"/>
        <end position="78"/>
    </location>
    <ligand>
        <name>FAD</name>
        <dbReference type="ChEBI" id="CHEBI:57692"/>
    </ligand>
</feature>
<dbReference type="AlphaFoldDB" id="A0A9X4MFH0"/>
<dbReference type="GO" id="GO:0009055">
    <property type="term" value="F:electron transfer activity"/>
    <property type="evidence" value="ECO:0007669"/>
    <property type="project" value="UniProtKB-UniRule"/>
</dbReference>
<evidence type="ECO:0000313" key="16">
    <source>
        <dbReference type="Proteomes" id="UP001154240"/>
    </source>
</evidence>
<dbReference type="Pfam" id="PF00175">
    <property type="entry name" value="NAD_binding_1"/>
    <property type="match status" value="1"/>
</dbReference>
<feature type="binding site" evidence="11 13">
    <location>
        <position position="235"/>
    </location>
    <ligand>
        <name>[2Fe-2S] cluster</name>
        <dbReference type="ChEBI" id="CHEBI:190135"/>
    </ligand>
</feature>
<dbReference type="RefSeq" id="WP_307632650.1">
    <property type="nucleotide sequence ID" value="NZ_JAPHEH010000001.1"/>
</dbReference>
<dbReference type="PANTHER" id="PTHR43513:SF3">
    <property type="entry name" value="DIHYDROOROTATE DEHYDROGENASE B (NAD(+)), ELECTRON TRANSFER SUBUNIT-RELATED"/>
    <property type="match status" value="1"/>
</dbReference>
<dbReference type="PROSITE" id="PS51384">
    <property type="entry name" value="FAD_FR"/>
    <property type="match status" value="1"/>
</dbReference>
<evidence type="ECO:0000256" key="8">
    <source>
        <dbReference type="ARBA" id="ARBA00022982"/>
    </source>
</evidence>
<comment type="cofactor">
    <cofactor evidence="11 12">
        <name>FAD</name>
        <dbReference type="ChEBI" id="CHEBI:57692"/>
    </cofactor>
    <text evidence="11 12">Binds 1 FAD per subunit.</text>
</comment>
<dbReference type="GO" id="GO:0044205">
    <property type="term" value="P:'de novo' UMP biosynthetic process"/>
    <property type="evidence" value="ECO:0007669"/>
    <property type="project" value="UniProtKB-UniRule"/>
</dbReference>
<keyword evidence="6 11" id="KW-0274">FAD</keyword>
<dbReference type="GO" id="GO:0016491">
    <property type="term" value="F:oxidoreductase activity"/>
    <property type="evidence" value="ECO:0007669"/>
    <property type="project" value="InterPro"/>
</dbReference>
<dbReference type="PANTHER" id="PTHR43513">
    <property type="entry name" value="DIHYDROOROTATE DEHYDROGENASE B (NAD(+)), ELECTRON TRANSFER SUBUNIT"/>
    <property type="match status" value="1"/>
</dbReference>
<evidence type="ECO:0000256" key="3">
    <source>
        <dbReference type="ARBA" id="ARBA00022630"/>
    </source>
</evidence>
<accession>A0A9X4MFH0</accession>
<dbReference type="Pfam" id="PF00970">
    <property type="entry name" value="FAD_binding_6"/>
    <property type="match status" value="1"/>
</dbReference>
<dbReference type="Proteomes" id="UP001154240">
    <property type="component" value="Unassembled WGS sequence"/>
</dbReference>
<dbReference type="InterPro" id="IPR023455">
    <property type="entry name" value="Dihydroorotate_DHASE_ETsu"/>
</dbReference>
<dbReference type="HAMAP" id="MF_01211">
    <property type="entry name" value="DHODB_Fe_S_bind"/>
    <property type="match status" value="1"/>
</dbReference>
<comment type="caution">
    <text evidence="15">The sequence shown here is derived from an EMBL/GenBank/DDBJ whole genome shotgun (WGS) entry which is preliminary data.</text>
</comment>
<protein>
    <recommendedName>
        <fullName evidence="11">Dihydroorotate dehydrogenase B (NAD(+)), electron transfer subunit</fullName>
    </recommendedName>
    <alternativeName>
        <fullName evidence="11">Dihydroorotate oxidase B, electron transfer subunit</fullName>
    </alternativeName>
</protein>
<name>A0A9X4MFH0_9BACT</name>
<reference evidence="15" key="2">
    <citation type="submission" date="2022-10" db="EMBL/GenBank/DDBJ databases">
        <authorList>
            <person name="Aronson H.S."/>
        </authorList>
    </citation>
    <scope>NUCLEOTIDE SEQUENCE</scope>
    <source>
        <strain evidence="15">RS19-109</strain>
    </source>
</reference>
<dbReference type="InterPro" id="IPR001433">
    <property type="entry name" value="OxRdtase_FAD/NAD-bd"/>
</dbReference>
<keyword evidence="10 11" id="KW-0411">Iron-sulfur</keyword>
<dbReference type="InterPro" id="IPR012165">
    <property type="entry name" value="Cyt_c3_hydrogenase_gsu"/>
</dbReference>
<evidence type="ECO:0000256" key="11">
    <source>
        <dbReference type="HAMAP-Rule" id="MF_01211"/>
    </source>
</evidence>
<evidence type="ECO:0000256" key="9">
    <source>
        <dbReference type="ARBA" id="ARBA00023004"/>
    </source>
</evidence>
<dbReference type="SUPFAM" id="SSF63380">
    <property type="entry name" value="Riboflavin synthase domain-like"/>
    <property type="match status" value="1"/>
</dbReference>
<proteinExistence type="inferred from homology"/>
<dbReference type="InterPro" id="IPR008333">
    <property type="entry name" value="Cbr1-like_FAD-bd_dom"/>
</dbReference>
<evidence type="ECO:0000259" key="14">
    <source>
        <dbReference type="PROSITE" id="PS51384"/>
    </source>
</evidence>
<comment type="cofactor">
    <cofactor evidence="13">
        <name>[2Fe-2S] cluster</name>
        <dbReference type="ChEBI" id="CHEBI:190135"/>
    </cofactor>
    <text evidence="13">Binds 1 [2Fe-2S] cluster per subunit.</text>
</comment>